<dbReference type="AlphaFoldDB" id="A0A7E5W7Z0"/>
<gene>
    <name evidence="3" type="primary">LOC113500236</name>
</gene>
<proteinExistence type="predicted"/>
<dbReference type="GeneID" id="113500236"/>
<dbReference type="OrthoDB" id="7479476at2759"/>
<dbReference type="RefSeq" id="XP_026736744.1">
    <property type="nucleotide sequence ID" value="XM_026880943.1"/>
</dbReference>
<feature type="region of interest" description="Disordered" evidence="1">
    <location>
        <begin position="259"/>
        <end position="335"/>
    </location>
</feature>
<name>A0A7E5W7Z0_TRINI</name>
<organism evidence="2 3">
    <name type="scientific">Trichoplusia ni</name>
    <name type="common">Cabbage looper</name>
    <dbReference type="NCBI Taxonomy" id="7111"/>
    <lineage>
        <taxon>Eukaryota</taxon>
        <taxon>Metazoa</taxon>
        <taxon>Ecdysozoa</taxon>
        <taxon>Arthropoda</taxon>
        <taxon>Hexapoda</taxon>
        <taxon>Insecta</taxon>
        <taxon>Pterygota</taxon>
        <taxon>Neoptera</taxon>
        <taxon>Endopterygota</taxon>
        <taxon>Lepidoptera</taxon>
        <taxon>Glossata</taxon>
        <taxon>Ditrysia</taxon>
        <taxon>Noctuoidea</taxon>
        <taxon>Noctuidae</taxon>
        <taxon>Plusiinae</taxon>
        <taxon>Trichoplusia</taxon>
    </lineage>
</organism>
<reference evidence="3" key="1">
    <citation type="submission" date="2025-08" db="UniProtKB">
        <authorList>
            <consortium name="RefSeq"/>
        </authorList>
    </citation>
    <scope>IDENTIFICATION</scope>
</reference>
<evidence type="ECO:0000256" key="1">
    <source>
        <dbReference type="SAM" id="MobiDB-lite"/>
    </source>
</evidence>
<evidence type="ECO:0000313" key="3">
    <source>
        <dbReference type="RefSeq" id="XP_026736744.1"/>
    </source>
</evidence>
<dbReference type="InParanoid" id="A0A7E5W7Z0"/>
<dbReference type="KEGG" id="tnl:113500236"/>
<sequence>MATDYEAARSELIAIYRLEFYKNKKNWKLCKDRKPPPLSQTPKHKSTFNETYDVHLHEDLEPEPLLNEAFLNVPPVDELYPEPYHAPYHEHLHIPPAQGTDLGQDGWSGHQWIDPGVEEQQEWCGAEAEAPHEDAPHHHGATHTQRLWPPEEQFPSWSGPQPAELLALAEQWLRPAAGGEGHDAQSDSDSVEFARGAQLAPHSSEIDLSMTNHECSCGCDAGGGGLRALGGGRLLRALRGHARALAQLLRELDLRRAAGEHGQRDNTYPTSPYNPNLYEERPTRDTDPPYTHDRLLAASRLPTPTPTPSPDIEIFPPDMCSPSAGRGRGRGRRLIGLDCGRPYRL</sequence>
<accession>A0A7E5W7Z0</accession>
<evidence type="ECO:0000313" key="2">
    <source>
        <dbReference type="Proteomes" id="UP000322000"/>
    </source>
</evidence>
<protein>
    <submittedName>
        <fullName evidence="3">Uncharacterized protein LOC113500236</fullName>
    </submittedName>
</protein>
<feature type="compositionally biased region" description="Basic and acidic residues" evidence="1">
    <location>
        <begin position="278"/>
        <end position="295"/>
    </location>
</feature>
<dbReference type="Proteomes" id="UP000322000">
    <property type="component" value="Chromosome 13"/>
</dbReference>
<feature type="region of interest" description="Disordered" evidence="1">
    <location>
        <begin position="120"/>
        <end position="144"/>
    </location>
</feature>
<feature type="compositionally biased region" description="Polar residues" evidence="1">
    <location>
        <begin position="265"/>
        <end position="274"/>
    </location>
</feature>
<keyword evidence="2" id="KW-1185">Reference proteome</keyword>